<keyword evidence="4" id="KW-1185">Reference proteome</keyword>
<feature type="chain" id="PRO_5032283673" description="Venom protein" evidence="2">
    <location>
        <begin position="25"/>
        <end position="224"/>
    </location>
</feature>
<reference evidence="3 4" key="1">
    <citation type="submission" date="2020-08" db="EMBL/GenBank/DDBJ databases">
        <title>Aphidius gifuensis genome sequencing and assembly.</title>
        <authorList>
            <person name="Du Z."/>
        </authorList>
    </citation>
    <scope>NUCLEOTIDE SEQUENCE [LARGE SCALE GENOMIC DNA]</scope>
    <source>
        <strain evidence="3">YNYX2018</strain>
        <tissue evidence="3">Adults</tissue>
    </source>
</reference>
<dbReference type="EMBL" id="JACMRX010000005">
    <property type="protein sequence ID" value="KAF7989028.1"/>
    <property type="molecule type" value="Genomic_DNA"/>
</dbReference>
<evidence type="ECO:0000256" key="1">
    <source>
        <dbReference type="SAM" id="Coils"/>
    </source>
</evidence>
<evidence type="ECO:0000313" key="3">
    <source>
        <dbReference type="EMBL" id="KAF7989028.1"/>
    </source>
</evidence>
<keyword evidence="1" id="KW-0175">Coiled coil</keyword>
<evidence type="ECO:0000256" key="2">
    <source>
        <dbReference type="SAM" id="SignalP"/>
    </source>
</evidence>
<name>A0A835CPC6_APHGI</name>
<accession>A0A835CPC6</accession>
<sequence length="224" mass="26226">MRKLINSYLILFLIILSSIKKINANDEVNIENLLNTISLINNNMTIKINQLENEWPSKINNTINEIKSIMINTIDNLNDEIKNEKKKDHCFIDKNHKPSIHILGIGLNRRRGMFIQDLSLNEKMNNINLKINDCFTNELTKIKDAKKSLEDIKILLENHNKYNNNYKKFDLYEKFIKYINNTAFKSKELLLKCIKDEFVNFWAIINNVKDKFESCVSSAVGLSK</sequence>
<gene>
    <name evidence="3" type="ORF">HCN44_007338</name>
</gene>
<evidence type="ECO:0008006" key="5">
    <source>
        <dbReference type="Google" id="ProtNLM"/>
    </source>
</evidence>
<dbReference type="AlphaFoldDB" id="A0A835CPC6"/>
<protein>
    <recommendedName>
        <fullName evidence="5">Venom protein</fullName>
    </recommendedName>
</protein>
<proteinExistence type="predicted"/>
<keyword evidence="2" id="KW-0732">Signal</keyword>
<organism evidence="3 4">
    <name type="scientific">Aphidius gifuensis</name>
    <name type="common">Parasitoid wasp</name>
    <dbReference type="NCBI Taxonomy" id="684658"/>
    <lineage>
        <taxon>Eukaryota</taxon>
        <taxon>Metazoa</taxon>
        <taxon>Ecdysozoa</taxon>
        <taxon>Arthropoda</taxon>
        <taxon>Hexapoda</taxon>
        <taxon>Insecta</taxon>
        <taxon>Pterygota</taxon>
        <taxon>Neoptera</taxon>
        <taxon>Endopterygota</taxon>
        <taxon>Hymenoptera</taxon>
        <taxon>Apocrita</taxon>
        <taxon>Ichneumonoidea</taxon>
        <taxon>Braconidae</taxon>
        <taxon>Aphidiinae</taxon>
        <taxon>Aphidius</taxon>
    </lineage>
</organism>
<feature type="coiled-coil region" evidence="1">
    <location>
        <begin position="34"/>
        <end position="87"/>
    </location>
</feature>
<dbReference type="Proteomes" id="UP000639338">
    <property type="component" value="Unassembled WGS sequence"/>
</dbReference>
<feature type="signal peptide" evidence="2">
    <location>
        <begin position="1"/>
        <end position="24"/>
    </location>
</feature>
<comment type="caution">
    <text evidence="3">The sequence shown here is derived from an EMBL/GenBank/DDBJ whole genome shotgun (WGS) entry which is preliminary data.</text>
</comment>
<evidence type="ECO:0000313" key="4">
    <source>
        <dbReference type="Proteomes" id="UP000639338"/>
    </source>
</evidence>